<feature type="region of interest" description="Disordered" evidence="5">
    <location>
        <begin position="999"/>
        <end position="1030"/>
    </location>
</feature>
<feature type="compositionally biased region" description="Polar residues" evidence="5">
    <location>
        <begin position="563"/>
        <end position="572"/>
    </location>
</feature>
<feature type="compositionally biased region" description="Basic and acidic residues" evidence="5">
    <location>
        <begin position="819"/>
        <end position="830"/>
    </location>
</feature>
<dbReference type="Pfam" id="PF07534">
    <property type="entry name" value="TLD"/>
    <property type="match status" value="1"/>
</dbReference>
<feature type="region of interest" description="Disordered" evidence="5">
    <location>
        <begin position="205"/>
        <end position="230"/>
    </location>
</feature>
<feature type="region of interest" description="Disordered" evidence="5">
    <location>
        <begin position="320"/>
        <end position="349"/>
    </location>
</feature>
<name>A0AAD9RPX2_9HYME</name>
<protein>
    <recommendedName>
        <fullName evidence="4">Oxidation resistance protein 1</fullName>
    </recommendedName>
</protein>
<feature type="domain" description="LysM" evidence="6">
    <location>
        <begin position="353"/>
        <end position="396"/>
    </location>
</feature>
<proteinExistence type="inferred from homology"/>
<feature type="region of interest" description="Disordered" evidence="5">
    <location>
        <begin position="756"/>
        <end position="804"/>
    </location>
</feature>
<dbReference type="SMART" id="SM00584">
    <property type="entry name" value="TLDc"/>
    <property type="match status" value="1"/>
</dbReference>
<feature type="region of interest" description="Disordered" evidence="5">
    <location>
        <begin position="561"/>
        <end position="582"/>
    </location>
</feature>
<dbReference type="PROSITE" id="PS51886">
    <property type="entry name" value="TLDC"/>
    <property type="match status" value="1"/>
</dbReference>
<reference evidence="8" key="1">
    <citation type="submission" date="2021-08" db="EMBL/GenBank/DDBJ databases">
        <authorList>
            <person name="Misof B."/>
            <person name="Oliver O."/>
            <person name="Podsiadlowski L."/>
            <person name="Donath A."/>
            <person name="Peters R."/>
            <person name="Mayer C."/>
            <person name="Rust J."/>
            <person name="Gunkel S."/>
            <person name="Lesny P."/>
            <person name="Martin S."/>
            <person name="Oeyen J.P."/>
            <person name="Petersen M."/>
            <person name="Panagiotis P."/>
            <person name="Wilbrandt J."/>
            <person name="Tanja T."/>
        </authorList>
    </citation>
    <scope>NUCLEOTIDE SEQUENCE</scope>
    <source>
        <strain evidence="8">GBR_01_08_01A</strain>
        <tissue evidence="8">Thorax + abdomen</tissue>
    </source>
</reference>
<feature type="compositionally biased region" description="Basic and acidic residues" evidence="5">
    <location>
        <begin position="1"/>
        <end position="14"/>
    </location>
</feature>
<dbReference type="GO" id="GO:0006979">
    <property type="term" value="P:response to oxidative stress"/>
    <property type="evidence" value="ECO:0007669"/>
    <property type="project" value="TreeGrafter"/>
</dbReference>
<dbReference type="InterPro" id="IPR036779">
    <property type="entry name" value="LysM_dom_sf"/>
</dbReference>
<feature type="compositionally biased region" description="Basic and acidic residues" evidence="5">
    <location>
        <begin position="320"/>
        <end position="334"/>
    </location>
</feature>
<dbReference type="PANTHER" id="PTHR23354">
    <property type="entry name" value="NUCLEOLAR PROTEIN 7/ESTROGEN RECEPTOR COACTIVATOR-RELATED"/>
    <property type="match status" value="1"/>
</dbReference>
<feature type="region of interest" description="Disordered" evidence="5">
    <location>
        <begin position="606"/>
        <end position="699"/>
    </location>
</feature>
<evidence type="ECO:0000259" key="6">
    <source>
        <dbReference type="PROSITE" id="PS51782"/>
    </source>
</evidence>
<comment type="caution">
    <text evidence="8">The sequence shown here is derived from an EMBL/GenBank/DDBJ whole genome shotgun (WGS) entry which is preliminary data.</text>
</comment>
<evidence type="ECO:0000256" key="5">
    <source>
        <dbReference type="SAM" id="MobiDB-lite"/>
    </source>
</evidence>
<feature type="region of interest" description="Disordered" evidence="5">
    <location>
        <begin position="862"/>
        <end position="891"/>
    </location>
</feature>
<evidence type="ECO:0000256" key="3">
    <source>
        <dbReference type="ARBA" id="ARBA00023128"/>
    </source>
</evidence>
<evidence type="ECO:0000313" key="9">
    <source>
        <dbReference type="Proteomes" id="UP001258017"/>
    </source>
</evidence>
<feature type="compositionally biased region" description="Low complexity" evidence="5">
    <location>
        <begin position="15"/>
        <end position="25"/>
    </location>
</feature>
<dbReference type="Gene3D" id="3.10.350.10">
    <property type="entry name" value="LysM domain"/>
    <property type="match status" value="1"/>
</dbReference>
<gene>
    <name evidence="8" type="ORF">KPH14_009661</name>
</gene>
<evidence type="ECO:0000313" key="8">
    <source>
        <dbReference type="EMBL" id="KAK2583747.1"/>
    </source>
</evidence>
<reference evidence="8" key="2">
    <citation type="journal article" date="2023" name="Commun. Biol.">
        <title>Intrasexual cuticular hydrocarbon dimorphism in a wasp sheds light on hydrocarbon biosynthesis genes in Hymenoptera.</title>
        <authorList>
            <person name="Moris V.C."/>
            <person name="Podsiadlowski L."/>
            <person name="Martin S."/>
            <person name="Oeyen J.P."/>
            <person name="Donath A."/>
            <person name="Petersen M."/>
            <person name="Wilbrandt J."/>
            <person name="Misof B."/>
            <person name="Liedtke D."/>
            <person name="Thamm M."/>
            <person name="Scheiner R."/>
            <person name="Schmitt T."/>
            <person name="Niehuis O."/>
        </authorList>
    </citation>
    <scope>NUCLEOTIDE SEQUENCE</scope>
    <source>
        <strain evidence="8">GBR_01_08_01A</strain>
    </source>
</reference>
<accession>A0AAD9RPX2</accession>
<feature type="compositionally biased region" description="Polar residues" evidence="5">
    <location>
        <begin position="610"/>
        <end position="619"/>
    </location>
</feature>
<evidence type="ECO:0000256" key="1">
    <source>
        <dbReference type="ARBA" id="ARBA00004173"/>
    </source>
</evidence>
<feature type="compositionally biased region" description="Basic and acidic residues" evidence="5">
    <location>
        <begin position="646"/>
        <end position="667"/>
    </location>
</feature>
<feature type="region of interest" description="Disordered" evidence="5">
    <location>
        <begin position="817"/>
        <end position="845"/>
    </location>
</feature>
<feature type="compositionally biased region" description="Basic and acidic residues" evidence="5">
    <location>
        <begin position="417"/>
        <end position="430"/>
    </location>
</feature>
<dbReference type="PANTHER" id="PTHR23354:SF62">
    <property type="entry name" value="MUSTARD, ISOFORM V"/>
    <property type="match status" value="1"/>
</dbReference>
<dbReference type="EMBL" id="JAIFRP010000030">
    <property type="protein sequence ID" value="KAK2583747.1"/>
    <property type="molecule type" value="Genomic_DNA"/>
</dbReference>
<feature type="compositionally biased region" description="Basic and acidic residues" evidence="5">
    <location>
        <begin position="1019"/>
        <end position="1030"/>
    </location>
</feature>
<dbReference type="GO" id="GO:0005634">
    <property type="term" value="C:nucleus"/>
    <property type="evidence" value="ECO:0007669"/>
    <property type="project" value="TreeGrafter"/>
</dbReference>
<evidence type="ECO:0000256" key="2">
    <source>
        <dbReference type="ARBA" id="ARBA00009540"/>
    </source>
</evidence>
<dbReference type="SMART" id="SM00257">
    <property type="entry name" value="LysM"/>
    <property type="match status" value="1"/>
</dbReference>
<dbReference type="Proteomes" id="UP001258017">
    <property type="component" value="Unassembled WGS sequence"/>
</dbReference>
<dbReference type="SUPFAM" id="SSF54106">
    <property type="entry name" value="LysM domain"/>
    <property type="match status" value="1"/>
</dbReference>
<evidence type="ECO:0000259" key="7">
    <source>
        <dbReference type="PROSITE" id="PS51886"/>
    </source>
</evidence>
<feature type="region of interest" description="Disordered" evidence="5">
    <location>
        <begin position="1"/>
        <end position="55"/>
    </location>
</feature>
<dbReference type="GO" id="GO:0005739">
    <property type="term" value="C:mitochondrion"/>
    <property type="evidence" value="ECO:0007669"/>
    <property type="project" value="UniProtKB-SubCell"/>
</dbReference>
<feature type="region of interest" description="Disordered" evidence="5">
    <location>
        <begin position="398"/>
        <end position="430"/>
    </location>
</feature>
<dbReference type="InterPro" id="IPR006571">
    <property type="entry name" value="TLDc_dom"/>
</dbReference>
<organism evidence="8 9">
    <name type="scientific">Odynerus spinipes</name>
    <dbReference type="NCBI Taxonomy" id="1348599"/>
    <lineage>
        <taxon>Eukaryota</taxon>
        <taxon>Metazoa</taxon>
        <taxon>Ecdysozoa</taxon>
        <taxon>Arthropoda</taxon>
        <taxon>Hexapoda</taxon>
        <taxon>Insecta</taxon>
        <taxon>Pterygota</taxon>
        <taxon>Neoptera</taxon>
        <taxon>Endopterygota</taxon>
        <taxon>Hymenoptera</taxon>
        <taxon>Apocrita</taxon>
        <taxon>Aculeata</taxon>
        <taxon>Vespoidea</taxon>
        <taxon>Vespidae</taxon>
        <taxon>Eumeninae</taxon>
        <taxon>Odynerus</taxon>
    </lineage>
</organism>
<feature type="compositionally biased region" description="Low complexity" evidence="5">
    <location>
        <begin position="868"/>
        <end position="885"/>
    </location>
</feature>
<sequence>MYIKDEREEHRTQEQQRQQHQQQQQSRKNGHLAMKYASTNSIPSTMEEEDEDQHRQMSFERILGGKAITMSGGARKAIEEQQQQQFAGRSAAILRESITTSSPGLVGAGAKGRRYSVLEDLKARRDSLWQRARRASTFDTDKENVKQQKIAEVSYGKDKRRSSDGGAAAAAAAGRRGSVFYVTDDLLEEKQDVLDMEEEERAARIEAKKGRRKSWHPLAKPPKSERKRKKAVIGAAPVQVGSTEALYTQTRQKRPSWWNIFVPDSVSRSRRMSQDVTYSRSTESLIGSYTRSKSRSVDHGFTAPFDLDSLRNKVEGRFESVDKLSKDSDNESKDGSTTQEKKHGRISQPINTIAYTVGDRDTLTSVAARFDTTPSELSKLNRLGSTFIYPGQQLWVPAKGEGRPGAGTTIDAPSPDPSHDHDSQDDLPPEEKELLDNLRPVSPKPGHMERVKTPLGSGNAVVEEDEQPFKERFLKINVRHITDGQGVVGGVLLVTPNAVMFDPNVSDPLVIEHGAESYGVIAPMEFVVNAAIYYDIAHMRVGHAESGKLDKKPEIYYIKKPSQADSQKSQSPGKDENFPELAADDNESVCSCAEREGDAFPKAFDRELVTPTNLQNDDNVASAKEKEKEKDSTVKEACGGGQASRTLEERRRSMLDHHWAVPSKDRSTFSVDDEQQDSLNSDKTESAKSNAIPEDEEGSLVKLSCHDSGIDIRDPNPPLPVVQPMPSKKVYSDADIVLSSDWVPPITIAPTNITTCSLDSGPTINGRKKASSVSFSLDSNNEEPEKDEEHKDDEKQQESRRNKMLKRLSYPLSWMEGLTGDREEENKAVSDKVSSLPNSADSHHSSVFSKVFSRRSSVGNFIRQQPLTSSGSSSVDSSRGSKTSTQAPRLDYRSMVSVEDMPELFVSFDKLIPRPARSCEDPPLYLRLRTGRPKDKKIPRSTPIMSYGKKKLRPEYWFSVPRNRVDDLYRFIHAWVPNLYGELDENYWRERGYILSDTDTDLSPELTPQESGESGESTEDGKARNQDGDEISELTRESWEVLSMSEELRRALYANSAVSLDNDVIVPDLVGTTEILSDEHREHLCRHLPARAEGYLWTLVFSTSQHGFSLNSMYRKMAKIESPILLVIEDTEGNVFGALTSCALHVSDHFYGTGESLLFRFTPRFQAFNWTGDNLYFIKGNNESLAIGAGDGKFGLWLDGDLYQGRTQSCSTYGNEPLAPHEDFVVKTLECWAFI</sequence>
<dbReference type="PROSITE" id="PS51782">
    <property type="entry name" value="LYSM"/>
    <property type="match status" value="1"/>
</dbReference>
<keyword evidence="9" id="KW-1185">Reference proteome</keyword>
<comment type="subcellular location">
    <subcellularLocation>
        <location evidence="1">Mitochondrion</location>
    </subcellularLocation>
</comment>
<dbReference type="AlphaFoldDB" id="A0AAD9RPX2"/>
<dbReference type="InterPro" id="IPR018392">
    <property type="entry name" value="LysM"/>
</dbReference>
<keyword evidence="3" id="KW-0496">Mitochondrion</keyword>
<dbReference type="CDD" id="cd00118">
    <property type="entry name" value="LysM"/>
    <property type="match status" value="1"/>
</dbReference>
<feature type="domain" description="TLDc" evidence="7">
    <location>
        <begin position="1074"/>
        <end position="1235"/>
    </location>
</feature>
<feature type="compositionally biased region" description="Basic and acidic residues" evidence="5">
    <location>
        <begin position="787"/>
        <end position="801"/>
    </location>
</feature>
<feature type="compositionally biased region" description="Basic and acidic residues" evidence="5">
    <location>
        <begin position="623"/>
        <end position="634"/>
    </location>
</feature>
<dbReference type="Pfam" id="PF01476">
    <property type="entry name" value="LysM"/>
    <property type="match status" value="1"/>
</dbReference>
<evidence type="ECO:0000256" key="4">
    <source>
        <dbReference type="ARBA" id="ARBA00040604"/>
    </source>
</evidence>
<comment type="similarity">
    <text evidence="2">Belongs to the OXR1 family.</text>
</comment>